<dbReference type="RefSeq" id="WP_201277427.1">
    <property type="nucleotide sequence ID" value="NZ_JTHE03000060.1"/>
</dbReference>
<dbReference type="Proteomes" id="UP000031561">
    <property type="component" value="Unassembled WGS sequence"/>
</dbReference>
<name>A0ABD4T395_9CYAN</name>
<keyword evidence="2" id="KW-1185">Reference proteome</keyword>
<evidence type="ECO:0000313" key="1">
    <source>
        <dbReference type="EMBL" id="MCM1983256.1"/>
    </source>
</evidence>
<reference evidence="1 2" key="1">
    <citation type="journal article" date="2015" name="Genome Announc.">
        <title>Draft Genome Sequence of Filamentous Marine Cyanobacterium Lyngbya confervoides Strain BDU141951.</title>
        <authorList>
            <person name="Chandrababunaidu M.M."/>
            <person name="Sen D."/>
            <person name="Tripathy S."/>
        </authorList>
    </citation>
    <scope>NUCLEOTIDE SEQUENCE [LARGE SCALE GENOMIC DNA]</scope>
    <source>
        <strain evidence="1 2">BDU141951</strain>
    </source>
</reference>
<sequence>MTLTLLVLSMGGCAWESQDQRDQRALRRLFSIPKSAKIERYEGYPDRVGFGQREGLEIRASYLLSGPDLDTVLQQLNRSDWEPLPIPAQIQRTLWPRAENMPLKATRGYFFCAHAGDNVLYARETRSCSRVQNPNDLILGILDTEARSLHVLVASDY</sequence>
<dbReference type="EMBL" id="JTHE03000060">
    <property type="protein sequence ID" value="MCM1983256.1"/>
    <property type="molecule type" value="Genomic_DNA"/>
</dbReference>
<gene>
    <name evidence="1" type="ORF">QQ91_0010545</name>
</gene>
<organism evidence="1 2">
    <name type="scientific">Lyngbya confervoides BDU141951</name>
    <dbReference type="NCBI Taxonomy" id="1574623"/>
    <lineage>
        <taxon>Bacteria</taxon>
        <taxon>Bacillati</taxon>
        <taxon>Cyanobacteriota</taxon>
        <taxon>Cyanophyceae</taxon>
        <taxon>Oscillatoriophycideae</taxon>
        <taxon>Oscillatoriales</taxon>
        <taxon>Microcoleaceae</taxon>
        <taxon>Lyngbya</taxon>
    </lineage>
</organism>
<protein>
    <recommendedName>
        <fullName evidence="3">Lipoprotein</fullName>
    </recommendedName>
</protein>
<comment type="caution">
    <text evidence="1">The sequence shown here is derived from an EMBL/GenBank/DDBJ whole genome shotgun (WGS) entry which is preliminary data.</text>
</comment>
<evidence type="ECO:0008006" key="3">
    <source>
        <dbReference type="Google" id="ProtNLM"/>
    </source>
</evidence>
<proteinExistence type="predicted"/>
<dbReference type="AlphaFoldDB" id="A0ABD4T395"/>
<evidence type="ECO:0000313" key="2">
    <source>
        <dbReference type="Proteomes" id="UP000031561"/>
    </source>
</evidence>
<accession>A0ABD4T395</accession>